<keyword evidence="3" id="KW-1185">Reference proteome</keyword>
<organism evidence="2 3">
    <name type="scientific">Edaphochlamys debaryana</name>
    <dbReference type="NCBI Taxonomy" id="47281"/>
    <lineage>
        <taxon>Eukaryota</taxon>
        <taxon>Viridiplantae</taxon>
        <taxon>Chlorophyta</taxon>
        <taxon>core chlorophytes</taxon>
        <taxon>Chlorophyceae</taxon>
        <taxon>CS clade</taxon>
        <taxon>Chlamydomonadales</taxon>
        <taxon>Chlamydomonadales incertae sedis</taxon>
        <taxon>Edaphochlamys</taxon>
    </lineage>
</organism>
<protein>
    <submittedName>
        <fullName evidence="2">Uncharacterized protein</fullName>
    </submittedName>
</protein>
<comment type="caution">
    <text evidence="2">The sequence shown here is derived from an EMBL/GenBank/DDBJ whole genome shotgun (WGS) entry which is preliminary data.</text>
</comment>
<feature type="region of interest" description="Disordered" evidence="1">
    <location>
        <begin position="407"/>
        <end position="475"/>
    </location>
</feature>
<evidence type="ECO:0000256" key="1">
    <source>
        <dbReference type="SAM" id="MobiDB-lite"/>
    </source>
</evidence>
<proteinExistence type="predicted"/>
<reference evidence="2" key="1">
    <citation type="journal article" date="2020" name="bioRxiv">
        <title>Comparative genomics of Chlamydomonas.</title>
        <authorList>
            <person name="Craig R.J."/>
            <person name="Hasan A.R."/>
            <person name="Ness R.W."/>
            <person name="Keightley P.D."/>
        </authorList>
    </citation>
    <scope>NUCLEOTIDE SEQUENCE</scope>
    <source>
        <strain evidence="2">CCAP 11/70</strain>
    </source>
</reference>
<dbReference type="OrthoDB" id="557047at2759"/>
<evidence type="ECO:0000313" key="3">
    <source>
        <dbReference type="Proteomes" id="UP000612055"/>
    </source>
</evidence>
<dbReference type="AlphaFoldDB" id="A0A835YA83"/>
<feature type="compositionally biased region" description="Basic residues" evidence="1">
    <location>
        <begin position="459"/>
        <end position="475"/>
    </location>
</feature>
<evidence type="ECO:0000313" key="2">
    <source>
        <dbReference type="EMBL" id="KAG2495200.1"/>
    </source>
</evidence>
<dbReference type="EMBL" id="JAEHOE010000026">
    <property type="protein sequence ID" value="KAG2495200.1"/>
    <property type="molecule type" value="Genomic_DNA"/>
</dbReference>
<sequence>MDVRSNVSYAASTDTVDAVSSIAGSCKSVTASSGPGVSASLPAVDTPVPFVEGFSGQLKPEHWDSRITTYDRLSYQPRGDSSTPGDQEAVVGPLATHAYLQTPPMIVSAAAAGGTVEVRLDKLQMPVQAAGGRGIFLTPIFNILFSVDNGRNWTSLFEFSFDAWTGSPRESYIFPHNVSVNIASTIDLLQGGIDIMVLRIEILCEAGLHNQTLNPFLLDGLSLSGVTYIGTNDDEPSDSEPLVSYTPYQISGTNVLVPLGTTGFEDGFNPLVWFPSDTWSTIGMKQGGNVAPLSGSKMAISGDGSVPSTSAELYSRALLAGPGSSMSFYMSLAGGKDCWPLDAYDGRDPWRLVWRSLMTGASPDWADLNITGRDPYFNRQGWVKVWADFPFDDWTYFQIAFTHTYDTRQSPTGSLPSTRRQPPSHRRQPPTRQFPPIRQQQPGSQPPMGRQPPNGGHHPPPRRQPPRRHSRQLQV</sequence>
<accession>A0A835YA83</accession>
<gene>
    <name evidence="2" type="ORF">HYH03_006806</name>
</gene>
<dbReference type="Proteomes" id="UP000612055">
    <property type="component" value="Unassembled WGS sequence"/>
</dbReference>
<name>A0A835YA83_9CHLO</name>